<accession>A0ABW2PIK5</accession>
<dbReference type="InterPro" id="IPR011322">
    <property type="entry name" value="N-reg_PII-like_a/b"/>
</dbReference>
<dbReference type="Pfam" id="PF02641">
    <property type="entry name" value="DUF190"/>
    <property type="match status" value="1"/>
</dbReference>
<dbReference type="PANTHER" id="PTHR35983:SF1">
    <property type="entry name" value="UPF0166 PROTEIN TM_0021"/>
    <property type="match status" value="1"/>
</dbReference>
<keyword evidence="3" id="KW-1185">Reference proteome</keyword>
<name>A0ABW2PIK5_9ACTN</name>
<dbReference type="RefSeq" id="WP_380831776.1">
    <property type="nucleotide sequence ID" value="NZ_JBHTCG010000045.1"/>
</dbReference>
<evidence type="ECO:0000313" key="2">
    <source>
        <dbReference type="EMBL" id="MFC7387870.1"/>
    </source>
</evidence>
<dbReference type="Gene3D" id="3.30.70.120">
    <property type="match status" value="1"/>
</dbReference>
<sequence length="133" mass="14517">MTRDEAGMADTVDMVKTVKLQGPALRLSVFVGESDQWHHRPLYHEIVRRAHEAGLAGASVVRGIEGFGATSRIHTSRILSLSEDLPVVVIIVDAEERVRAFLPRLDELVTEGLVVLDQVEVIRSTARPGGTAP</sequence>
<protein>
    <submittedName>
        <fullName evidence="2">DUF190 domain-containing protein</fullName>
    </submittedName>
</protein>
<proteinExistence type="inferred from homology"/>
<dbReference type="EMBL" id="JBHTCG010000045">
    <property type="protein sequence ID" value="MFC7387870.1"/>
    <property type="molecule type" value="Genomic_DNA"/>
</dbReference>
<dbReference type="Proteomes" id="UP001596496">
    <property type="component" value="Unassembled WGS sequence"/>
</dbReference>
<dbReference type="InterPro" id="IPR015867">
    <property type="entry name" value="N-reg_PII/ATP_PRibTrfase_C"/>
</dbReference>
<gene>
    <name evidence="2" type="ORF">ACFQSB_37070</name>
</gene>
<comment type="similarity">
    <text evidence="1">Belongs to the UPF0166 family.</text>
</comment>
<evidence type="ECO:0000256" key="1">
    <source>
        <dbReference type="ARBA" id="ARBA00010554"/>
    </source>
</evidence>
<reference evidence="3" key="1">
    <citation type="journal article" date="2019" name="Int. J. Syst. Evol. Microbiol.">
        <title>The Global Catalogue of Microorganisms (GCM) 10K type strain sequencing project: providing services to taxonomists for standard genome sequencing and annotation.</title>
        <authorList>
            <consortium name="The Broad Institute Genomics Platform"/>
            <consortium name="The Broad Institute Genome Sequencing Center for Infectious Disease"/>
            <person name="Wu L."/>
            <person name="Ma J."/>
        </authorList>
    </citation>
    <scope>NUCLEOTIDE SEQUENCE [LARGE SCALE GENOMIC DNA]</scope>
    <source>
        <strain evidence="3">CECT 7649</strain>
    </source>
</reference>
<comment type="caution">
    <text evidence="2">The sequence shown here is derived from an EMBL/GenBank/DDBJ whole genome shotgun (WGS) entry which is preliminary data.</text>
</comment>
<organism evidence="2 3">
    <name type="scientific">Sphaerisporangium rhizosphaerae</name>
    <dbReference type="NCBI Taxonomy" id="2269375"/>
    <lineage>
        <taxon>Bacteria</taxon>
        <taxon>Bacillati</taxon>
        <taxon>Actinomycetota</taxon>
        <taxon>Actinomycetes</taxon>
        <taxon>Streptosporangiales</taxon>
        <taxon>Streptosporangiaceae</taxon>
        <taxon>Sphaerisporangium</taxon>
    </lineage>
</organism>
<evidence type="ECO:0000313" key="3">
    <source>
        <dbReference type="Proteomes" id="UP001596496"/>
    </source>
</evidence>
<dbReference type="PANTHER" id="PTHR35983">
    <property type="entry name" value="UPF0166 PROTEIN TM_0021"/>
    <property type="match status" value="1"/>
</dbReference>
<dbReference type="InterPro" id="IPR003793">
    <property type="entry name" value="UPF0166"/>
</dbReference>
<dbReference type="SUPFAM" id="SSF54913">
    <property type="entry name" value="GlnB-like"/>
    <property type="match status" value="1"/>
</dbReference>